<name>G0XM91_9CAUD</name>
<keyword evidence="3" id="KW-1185">Reference proteome</keyword>
<dbReference type="Proteomes" id="UP000008897">
    <property type="component" value="Segment"/>
</dbReference>
<feature type="region of interest" description="Disordered" evidence="1">
    <location>
        <begin position="57"/>
        <end position="89"/>
    </location>
</feature>
<dbReference type="EMBL" id="HQ163896">
    <property type="protein sequence ID" value="AEJ79731.1"/>
    <property type="molecule type" value="Genomic_DNA"/>
</dbReference>
<evidence type="ECO:0000313" key="3">
    <source>
        <dbReference type="Proteomes" id="UP000008897"/>
    </source>
</evidence>
<dbReference type="GeneID" id="17824908"/>
<accession>G0XM91</accession>
<sequence length="118" mass="14002">MESIVKQPLSRNLWAIMKEFNVLPTEQRFKDLDDYQIEFIIGNMNRDVYEHNKQLKQAQKGGKFDSQFEDDDSSWWNESHEDFDPVPDFLDADDLAQQMEAKLSDRDKEERAKRNDAS</sequence>
<evidence type="ECO:0008006" key="4">
    <source>
        <dbReference type="Google" id="ProtNLM"/>
    </source>
</evidence>
<gene>
    <name evidence="2" type="primary">orf092</name>
</gene>
<dbReference type="RefSeq" id="YP_008873609.1">
    <property type="nucleotide sequence ID" value="NC_023009.1"/>
</dbReference>
<evidence type="ECO:0000313" key="2">
    <source>
        <dbReference type="EMBL" id="AEJ79731.1"/>
    </source>
</evidence>
<proteinExistence type="predicted"/>
<protein>
    <recommendedName>
        <fullName evidence="4">Tail morphogenetic protein</fullName>
    </recommendedName>
</protein>
<reference evidence="2 3" key="1">
    <citation type="journal article" date="2011" name="Microb. Biotechnol.">
        <title>Evaluation of lytic activity of staphylococcal bacteriophage Sb-1 against freshly isolated clinical pathogens.</title>
        <authorList>
            <person name="Kvachadze L."/>
            <person name="Balarjishvili N."/>
            <person name="Meskhi T."/>
            <person name="Tevdoradze E."/>
            <person name="Skhirtladze N."/>
            <person name="Pataridze T."/>
            <person name="Adamia R."/>
            <person name="Topuria T."/>
            <person name="Kutter E."/>
            <person name="Rohde C."/>
            <person name="Kutateladze M."/>
        </authorList>
    </citation>
    <scope>NUCLEOTIDE SEQUENCE [LARGE SCALE GENOMIC DNA]</scope>
</reference>
<evidence type="ECO:0000256" key="1">
    <source>
        <dbReference type="SAM" id="MobiDB-lite"/>
    </source>
</evidence>
<dbReference type="KEGG" id="vg:17824908"/>
<organism evidence="2 3">
    <name type="scientific">Staphylococcus aureus bacteriophage Sb-1</name>
    <dbReference type="NCBI Taxonomy" id="1007127"/>
    <lineage>
        <taxon>Viruses</taxon>
        <taxon>Duplodnaviria</taxon>
        <taxon>Heunggongvirae</taxon>
        <taxon>Uroviricota</taxon>
        <taxon>Caudoviricetes</taxon>
        <taxon>Herelleviridae</taxon>
        <taxon>Twortvirinae</taxon>
        <taxon>Kayvirus</taxon>
        <taxon>Kayvirus Sb1</taxon>
    </lineage>
</organism>